<dbReference type="PANTHER" id="PTHR43797:SF2">
    <property type="entry name" value="HOMOCYSTEINE_CYSTEINE SYNTHASE"/>
    <property type="match status" value="1"/>
</dbReference>
<dbReference type="Proteomes" id="UP000664779">
    <property type="component" value="Unassembled WGS sequence"/>
</dbReference>
<evidence type="ECO:0000313" key="7">
    <source>
        <dbReference type="EMBL" id="MBO0344677.1"/>
    </source>
</evidence>
<feature type="modified residue" description="N6-(pyridoxal phosphate)lysine" evidence="5">
    <location>
        <position position="209"/>
    </location>
</feature>
<evidence type="ECO:0000313" key="8">
    <source>
        <dbReference type="Proteomes" id="UP000664779"/>
    </source>
</evidence>
<dbReference type="GO" id="GO:0071269">
    <property type="term" value="P:L-homocysteine biosynthetic process"/>
    <property type="evidence" value="ECO:0007669"/>
    <property type="project" value="TreeGrafter"/>
</dbReference>
<dbReference type="AlphaFoldDB" id="A0A939J625"/>
<dbReference type="SUPFAM" id="SSF53383">
    <property type="entry name" value="PLP-dependent transferases"/>
    <property type="match status" value="1"/>
</dbReference>
<keyword evidence="4 5" id="KW-0663">Pyridoxal phosphate</keyword>
<organism evidence="7 8">
    <name type="scientific">Roseibium limicola</name>
    <dbReference type="NCBI Taxonomy" id="2816037"/>
    <lineage>
        <taxon>Bacteria</taxon>
        <taxon>Pseudomonadati</taxon>
        <taxon>Pseudomonadota</taxon>
        <taxon>Alphaproteobacteria</taxon>
        <taxon>Hyphomicrobiales</taxon>
        <taxon>Stappiaceae</taxon>
        <taxon>Roseibium</taxon>
    </lineage>
</organism>
<dbReference type="PIRSF" id="PIRSF001434">
    <property type="entry name" value="CGS"/>
    <property type="match status" value="1"/>
</dbReference>
<dbReference type="GO" id="GO:0030170">
    <property type="term" value="F:pyridoxal phosphate binding"/>
    <property type="evidence" value="ECO:0007669"/>
    <property type="project" value="InterPro"/>
</dbReference>
<dbReference type="GO" id="GO:0005737">
    <property type="term" value="C:cytoplasm"/>
    <property type="evidence" value="ECO:0007669"/>
    <property type="project" value="TreeGrafter"/>
</dbReference>
<comment type="similarity">
    <text evidence="2 6">Belongs to the trans-sulfuration enzymes family.</text>
</comment>
<proteinExistence type="inferred from homology"/>
<dbReference type="GO" id="GO:0003961">
    <property type="term" value="F:O-acetylhomoserine aminocarboxypropyltransferase activity"/>
    <property type="evidence" value="ECO:0007669"/>
    <property type="project" value="UniProtKB-EC"/>
</dbReference>
<evidence type="ECO:0000256" key="3">
    <source>
        <dbReference type="ARBA" id="ARBA00022679"/>
    </source>
</evidence>
<dbReference type="FunFam" id="3.40.640.10:FF:000035">
    <property type="entry name" value="O-succinylhomoserine sulfhydrylase"/>
    <property type="match status" value="1"/>
</dbReference>
<reference evidence="7" key="1">
    <citation type="submission" date="2021-03" db="EMBL/GenBank/DDBJ databases">
        <title>Roseibium sp. CAU 1637 isolated from Incheon.</title>
        <authorList>
            <person name="Kim W."/>
        </authorList>
    </citation>
    <scope>NUCLEOTIDE SEQUENCE</scope>
    <source>
        <strain evidence="7">CAU 1637</strain>
    </source>
</reference>
<dbReference type="InterPro" id="IPR054542">
    <property type="entry name" value="Cys_met_metab_PP"/>
</dbReference>
<dbReference type="InterPro" id="IPR015421">
    <property type="entry name" value="PyrdxlP-dep_Trfase_major"/>
</dbReference>
<dbReference type="GO" id="GO:0019346">
    <property type="term" value="P:transsulfuration"/>
    <property type="evidence" value="ECO:0007669"/>
    <property type="project" value="InterPro"/>
</dbReference>
<gene>
    <name evidence="7" type="ORF">J0X15_05560</name>
</gene>
<dbReference type="NCBIfam" id="NF004650">
    <property type="entry name" value="PRK05994.1"/>
    <property type="match status" value="1"/>
</dbReference>
<sequence length="427" mass="45350">MSENIPGFATLAIHAGAQPDPATGARVTPIYQTTSFVFDDVDHAASLFGLQAFGNIYTRITNPTTAVLEERVAALEGGTAALAVASGHSAQLLAFHTLMQPGDNIVAANKLYGGSINQLNHSFKSFGWGVKWVDPTDMTSIEEAIDENTKAIFIESLANPGGVVTDVAKISAIARKHAVPLVVDNTMATPYLYRPIEHGADIVLHSLTKFMGGHGNSMGGVIVDGGSFDWSASGRYPLLSTPRPEYDGIVLHETFGNFAFAIACRVLGLRDLGPAISPMNAFMILTGIETLPLRMQRHCDNALAVAQYLKGHDKIAWVSYAGLEGDAYHELQQTYMPKGGGAVFTFGLKGGYDAGVSLVSNVQLFSHLANIGDTRSLIIHPASTTHRQLTDEQKTAAGAGPDVVRLSVGLEDAVDIIADLEQALAAH</sequence>
<evidence type="ECO:0000256" key="6">
    <source>
        <dbReference type="RuleBase" id="RU362118"/>
    </source>
</evidence>
<dbReference type="InterPro" id="IPR015422">
    <property type="entry name" value="PyrdxlP-dep_Trfase_small"/>
</dbReference>
<evidence type="ECO:0000256" key="2">
    <source>
        <dbReference type="ARBA" id="ARBA00009077"/>
    </source>
</evidence>
<dbReference type="InterPro" id="IPR000277">
    <property type="entry name" value="Cys/Met-Metab_PyrdxlP-dep_enz"/>
</dbReference>
<dbReference type="PANTHER" id="PTHR43797">
    <property type="entry name" value="HOMOCYSTEINE/CYSTEINE SYNTHASE"/>
    <property type="match status" value="1"/>
</dbReference>
<dbReference type="Pfam" id="PF01053">
    <property type="entry name" value="Cys_Met_Meta_PP"/>
    <property type="match status" value="1"/>
</dbReference>
<dbReference type="EMBL" id="JAFLNF010000002">
    <property type="protein sequence ID" value="MBO0344677.1"/>
    <property type="molecule type" value="Genomic_DNA"/>
</dbReference>
<dbReference type="NCBIfam" id="TIGR01326">
    <property type="entry name" value="OAH_OAS_sulfhy"/>
    <property type="match status" value="1"/>
</dbReference>
<dbReference type="EC" id="2.5.1.49" evidence="7"/>
<dbReference type="GO" id="GO:0006535">
    <property type="term" value="P:cysteine biosynthetic process from serine"/>
    <property type="evidence" value="ECO:0007669"/>
    <property type="project" value="TreeGrafter"/>
</dbReference>
<keyword evidence="8" id="KW-1185">Reference proteome</keyword>
<name>A0A939J625_9HYPH</name>
<protein>
    <submittedName>
        <fullName evidence="7">O-acetylhomoserine aminocarboxypropyltransferase</fullName>
        <ecNumber evidence="7">2.5.1.49</ecNumber>
    </submittedName>
</protein>
<evidence type="ECO:0000256" key="5">
    <source>
        <dbReference type="PIRSR" id="PIRSR001434-2"/>
    </source>
</evidence>
<evidence type="ECO:0000256" key="1">
    <source>
        <dbReference type="ARBA" id="ARBA00001933"/>
    </source>
</evidence>
<dbReference type="Gene3D" id="3.40.640.10">
    <property type="entry name" value="Type I PLP-dependent aspartate aminotransferase-like (Major domain)"/>
    <property type="match status" value="1"/>
</dbReference>
<dbReference type="Gene3D" id="3.90.1150.10">
    <property type="entry name" value="Aspartate Aminotransferase, domain 1"/>
    <property type="match status" value="1"/>
</dbReference>
<dbReference type="PROSITE" id="PS00868">
    <property type="entry name" value="CYS_MET_METAB_PP"/>
    <property type="match status" value="1"/>
</dbReference>
<dbReference type="InterPro" id="IPR015424">
    <property type="entry name" value="PyrdxlP-dep_Trfase"/>
</dbReference>
<dbReference type="RefSeq" id="WP_206938808.1">
    <property type="nucleotide sequence ID" value="NZ_JAFLNF010000002.1"/>
</dbReference>
<dbReference type="InterPro" id="IPR006235">
    <property type="entry name" value="OAc-hSer/O-AcSer_sulfhydrylase"/>
</dbReference>
<dbReference type="CDD" id="cd00614">
    <property type="entry name" value="CGS_like"/>
    <property type="match status" value="1"/>
</dbReference>
<dbReference type="GO" id="GO:0004124">
    <property type="term" value="F:cysteine synthase activity"/>
    <property type="evidence" value="ECO:0007669"/>
    <property type="project" value="TreeGrafter"/>
</dbReference>
<evidence type="ECO:0000256" key="4">
    <source>
        <dbReference type="ARBA" id="ARBA00022898"/>
    </source>
</evidence>
<comment type="cofactor">
    <cofactor evidence="1 6">
        <name>pyridoxal 5'-phosphate</name>
        <dbReference type="ChEBI" id="CHEBI:597326"/>
    </cofactor>
</comment>
<keyword evidence="3 7" id="KW-0808">Transferase</keyword>
<comment type="caution">
    <text evidence="7">The sequence shown here is derived from an EMBL/GenBank/DDBJ whole genome shotgun (WGS) entry which is preliminary data.</text>
</comment>
<accession>A0A939J625</accession>